<evidence type="ECO:0000313" key="11">
    <source>
        <dbReference type="Proteomes" id="UP000316217"/>
    </source>
</evidence>
<dbReference type="SUPFAM" id="SSF52283">
    <property type="entry name" value="Formate/glycerate dehydrogenase catalytic domain-like"/>
    <property type="match status" value="1"/>
</dbReference>
<comment type="similarity">
    <text evidence="1 5">Belongs to the D-isomer specific 2-hydroxyacid dehydrogenase family.</text>
</comment>
<dbReference type="RefSeq" id="WP_125671334.1">
    <property type="nucleotide sequence ID" value="NZ_RCOS01000082.1"/>
</dbReference>
<dbReference type="Proteomes" id="UP000277582">
    <property type="component" value="Unassembled WGS sequence"/>
</dbReference>
<evidence type="ECO:0000256" key="3">
    <source>
        <dbReference type="ARBA" id="ARBA00023002"/>
    </source>
</evidence>
<evidence type="ECO:0000259" key="6">
    <source>
        <dbReference type="Pfam" id="PF00389"/>
    </source>
</evidence>
<dbReference type="Gene3D" id="3.40.50.720">
    <property type="entry name" value="NAD(P)-binding Rossmann-like Domain"/>
    <property type="match status" value="2"/>
</dbReference>
<dbReference type="InterPro" id="IPR006140">
    <property type="entry name" value="D-isomer_DH_NAD-bd"/>
</dbReference>
<dbReference type="CDD" id="cd05303">
    <property type="entry name" value="PGDH_2"/>
    <property type="match status" value="1"/>
</dbReference>
<dbReference type="FunFam" id="3.40.50.720:FF:000041">
    <property type="entry name" value="D-3-phosphoglycerate dehydrogenase"/>
    <property type="match status" value="1"/>
</dbReference>
<dbReference type="InterPro" id="IPR050857">
    <property type="entry name" value="D-2-hydroxyacid_DH"/>
</dbReference>
<keyword evidence="4" id="KW-0520">NAD</keyword>
<dbReference type="InterPro" id="IPR036291">
    <property type="entry name" value="NAD(P)-bd_dom_sf"/>
</dbReference>
<dbReference type="GO" id="GO:0047545">
    <property type="term" value="F:(S)-2-hydroxyglutarate dehydrogenase activity"/>
    <property type="evidence" value="ECO:0007669"/>
    <property type="project" value="UniProtKB-ARBA"/>
</dbReference>
<evidence type="ECO:0000259" key="7">
    <source>
        <dbReference type="Pfam" id="PF02826"/>
    </source>
</evidence>
<proteinExistence type="inferred from homology"/>
<evidence type="ECO:0000256" key="1">
    <source>
        <dbReference type="ARBA" id="ARBA00005854"/>
    </source>
</evidence>
<dbReference type="GO" id="GO:0004617">
    <property type="term" value="F:phosphoglycerate dehydrogenase activity"/>
    <property type="evidence" value="ECO:0007669"/>
    <property type="project" value="UniProtKB-ARBA"/>
</dbReference>
<dbReference type="Pfam" id="PF02826">
    <property type="entry name" value="2-Hacid_dh_C"/>
    <property type="match status" value="1"/>
</dbReference>
<dbReference type="OrthoDB" id="7437at2157"/>
<keyword evidence="10" id="KW-1185">Reference proteome</keyword>
<dbReference type="InterPro" id="IPR029752">
    <property type="entry name" value="D-isomer_DH_CS1"/>
</dbReference>
<evidence type="ECO:0000313" key="8">
    <source>
        <dbReference type="EMBL" id="RSN74953.1"/>
    </source>
</evidence>
<dbReference type="PANTHER" id="PTHR42789:SF1">
    <property type="entry name" value="D-ISOMER SPECIFIC 2-HYDROXYACID DEHYDROGENASE FAMILY PROTEIN (AFU_ORTHOLOGUE AFUA_6G10090)"/>
    <property type="match status" value="1"/>
</dbReference>
<feature type="domain" description="D-isomer specific 2-hydroxyacid dehydrogenase NAD-binding" evidence="7">
    <location>
        <begin position="101"/>
        <end position="276"/>
    </location>
</feature>
<dbReference type="SUPFAM" id="SSF51735">
    <property type="entry name" value="NAD(P)-binding Rossmann-fold domains"/>
    <property type="match status" value="1"/>
</dbReference>
<reference evidence="9 11" key="2">
    <citation type="journal article" date="2019" name="Nat. Microbiol.">
        <title>Wide diversity of methane and short-chain alkane metabolisms in uncultured archaea.</title>
        <authorList>
            <person name="Borrel G."/>
            <person name="Adam P.S."/>
            <person name="McKay L.J."/>
            <person name="Chen L.X."/>
            <person name="Sierra-Garcia I.N."/>
            <person name="Sieber C.M."/>
            <person name="Letourneur Q."/>
            <person name="Ghozlane A."/>
            <person name="Andersen G.L."/>
            <person name="Li W.J."/>
            <person name="Hallam S.J."/>
            <person name="Muyzer G."/>
            <person name="de Oliveira V.M."/>
            <person name="Inskeep W.P."/>
            <person name="Banfield J.F."/>
            <person name="Gribaldo S."/>
        </authorList>
    </citation>
    <scope>NUCLEOTIDE SEQUENCE [LARGE SCALE GENOMIC DNA]</scope>
    <source>
        <strain evidence="9">NM4</strain>
    </source>
</reference>
<keyword evidence="2" id="KW-0028">Amino-acid biosynthesis</keyword>
<dbReference type="EMBL" id="RCOS01000082">
    <property type="protein sequence ID" value="RSN74953.1"/>
    <property type="molecule type" value="Genomic_DNA"/>
</dbReference>
<feature type="domain" description="D-isomer specific 2-hydroxyacid dehydrogenase catalytic" evidence="6">
    <location>
        <begin position="2"/>
        <end position="299"/>
    </location>
</feature>
<dbReference type="EMBL" id="RXII01000013">
    <property type="protein sequence ID" value="RZN63509.1"/>
    <property type="molecule type" value="Genomic_DNA"/>
</dbReference>
<dbReference type="AlphaFoldDB" id="A0A3R9R535"/>
<evidence type="ECO:0000256" key="4">
    <source>
        <dbReference type="ARBA" id="ARBA00023027"/>
    </source>
</evidence>
<dbReference type="InterPro" id="IPR006139">
    <property type="entry name" value="D-isomer_2_OHA_DH_cat_dom"/>
</dbReference>
<protein>
    <submittedName>
        <fullName evidence="8">3-phosphoglycerate dehydrogenase</fullName>
    </submittedName>
</protein>
<dbReference type="PANTHER" id="PTHR42789">
    <property type="entry name" value="D-ISOMER SPECIFIC 2-HYDROXYACID DEHYDROGENASE FAMILY PROTEIN (AFU_ORTHOLOGUE AFUA_6G10090)"/>
    <property type="match status" value="1"/>
</dbReference>
<dbReference type="GO" id="GO:0006564">
    <property type="term" value="P:L-serine biosynthetic process"/>
    <property type="evidence" value="ECO:0007669"/>
    <property type="project" value="UniProtKB-ARBA"/>
</dbReference>
<dbReference type="PROSITE" id="PS00065">
    <property type="entry name" value="D_2_HYDROXYACID_DH_1"/>
    <property type="match status" value="1"/>
</dbReference>
<reference evidence="8 10" key="1">
    <citation type="submission" date="2018-10" db="EMBL/GenBank/DDBJ databases">
        <title>Co-occurring genomic capacity for anaerobic methane metabolism and dissimilatory sulfite reduction discovered in the Korarchaeota.</title>
        <authorList>
            <person name="Mckay L.J."/>
            <person name="Dlakic M."/>
            <person name="Fields M.W."/>
            <person name="Delmont T.O."/>
            <person name="Eren A.M."/>
            <person name="Jay Z.J."/>
            <person name="Klingelsmith K.B."/>
            <person name="Rusch D.B."/>
            <person name="Inskeep W.P."/>
        </authorList>
    </citation>
    <scope>NUCLEOTIDE SEQUENCE [LARGE SCALE GENOMIC DNA]</scope>
    <source>
        <strain evidence="8 10">MDKW</strain>
    </source>
</reference>
<comment type="caution">
    <text evidence="8">The sequence shown here is derived from an EMBL/GenBank/DDBJ whole genome shotgun (WGS) entry which is preliminary data.</text>
</comment>
<evidence type="ECO:0000256" key="2">
    <source>
        <dbReference type="ARBA" id="ARBA00022605"/>
    </source>
</evidence>
<dbReference type="GO" id="GO:0051287">
    <property type="term" value="F:NAD binding"/>
    <property type="evidence" value="ECO:0007669"/>
    <property type="project" value="InterPro"/>
</dbReference>
<keyword evidence="3 5" id="KW-0560">Oxidoreductase</keyword>
<sequence>MTDKVAEKFVHLLRERGFEVDYRPGISREGLIRAIKGCNILVFRGRLRIDKEIIEAGSDLVVLARYGIGLDNVDVDLALKKGIAVVNAPNASCISVAELAIGLLISVFRNIYALVDAVKRMEWPKGRFTGRELYGKKLGVIGFGRIGSKVAEYARALGMNVLFHDIRDVSEDARRIGAVQTSLENLLKGSDAVTVHVQLTPLTYHMLNERTLSMIPDNAVIVNTSRGEVIDTKALLNHLDRLGGVALDVLEQEPPKDEIYRKLIGHPKVIVTPHIGAETAEAMDRIADELLQNIMEAIKWL</sequence>
<evidence type="ECO:0000256" key="5">
    <source>
        <dbReference type="RuleBase" id="RU003719"/>
    </source>
</evidence>
<evidence type="ECO:0000313" key="9">
    <source>
        <dbReference type="EMBL" id="RZN63509.1"/>
    </source>
</evidence>
<name>A0A3R9R535_9CREN</name>
<evidence type="ECO:0000313" key="10">
    <source>
        <dbReference type="Proteomes" id="UP000277582"/>
    </source>
</evidence>
<dbReference type="Proteomes" id="UP000316217">
    <property type="component" value="Unassembled WGS sequence"/>
</dbReference>
<dbReference type="Pfam" id="PF00389">
    <property type="entry name" value="2-Hacid_dh"/>
    <property type="match status" value="1"/>
</dbReference>
<gene>
    <name evidence="8" type="ORF">D6D85_07150</name>
    <name evidence="9" type="ORF">EF810_00810</name>
</gene>
<accession>A0A3R9R535</accession>
<organism evidence="8 10">
    <name type="scientific">Candidatus Methanodesulfokora washburnensis</name>
    <dbReference type="NCBI Taxonomy" id="2478471"/>
    <lineage>
        <taxon>Archaea</taxon>
        <taxon>Thermoproteota</taxon>
        <taxon>Candidatus Korarchaeia</taxon>
        <taxon>Candidatus Korarchaeia incertae sedis</taxon>
        <taxon>Candidatus Methanodesulfokora</taxon>
    </lineage>
</organism>